<evidence type="ECO:0000313" key="2">
    <source>
        <dbReference type="Proteomes" id="UP001497482"/>
    </source>
</evidence>
<name>A0AAV2MCE3_KNICA</name>
<dbReference type="Proteomes" id="UP001497482">
    <property type="component" value="Chromosome 7"/>
</dbReference>
<keyword evidence="2" id="KW-1185">Reference proteome</keyword>
<dbReference type="EMBL" id="OZ035829">
    <property type="protein sequence ID" value="CAL1611038.1"/>
    <property type="molecule type" value="Genomic_DNA"/>
</dbReference>
<sequence>MMRLEVEMVKHDIEQQKLILERQEMQGSPIPEHAEDELVPEARGQRFCCGRQVYITGSQVGAEVPPPVQMTEAPVVCSKPDETEMFPELVLPCSVAHNVLVVAQKSGALEGLVRDTVHPVVGSLKCCDAVLQFCHDQSSHRGVRITCGRSWSISSVPFSLSSLEMLGSEVWVTCPIESAGFDAESQRLWHPGERKVLKRRVQYVVVLLFPLTLAGLHNVCWGQARMIRLETMGTGLEAGARSVLVEAWMLQPTVQATLGRHGGDPKSRGLLYFGGTLLDATFTEFLPTV</sequence>
<accession>A0AAV2MCE3</accession>
<gene>
    <name evidence="1" type="ORF">KC01_LOCUS37527</name>
</gene>
<dbReference type="AlphaFoldDB" id="A0AAV2MCE3"/>
<proteinExistence type="predicted"/>
<protein>
    <submittedName>
        <fullName evidence="1">Uncharacterized protein</fullName>
    </submittedName>
</protein>
<evidence type="ECO:0000313" key="1">
    <source>
        <dbReference type="EMBL" id="CAL1611038.1"/>
    </source>
</evidence>
<reference evidence="1 2" key="1">
    <citation type="submission" date="2024-04" db="EMBL/GenBank/DDBJ databases">
        <authorList>
            <person name="Waldvogel A.-M."/>
            <person name="Schoenle A."/>
        </authorList>
    </citation>
    <scope>NUCLEOTIDE SEQUENCE [LARGE SCALE GENOMIC DNA]</scope>
</reference>
<organism evidence="1 2">
    <name type="scientific">Knipowitschia caucasica</name>
    <name type="common">Caucasian dwarf goby</name>
    <name type="synonym">Pomatoschistus caucasicus</name>
    <dbReference type="NCBI Taxonomy" id="637954"/>
    <lineage>
        <taxon>Eukaryota</taxon>
        <taxon>Metazoa</taxon>
        <taxon>Chordata</taxon>
        <taxon>Craniata</taxon>
        <taxon>Vertebrata</taxon>
        <taxon>Euteleostomi</taxon>
        <taxon>Actinopterygii</taxon>
        <taxon>Neopterygii</taxon>
        <taxon>Teleostei</taxon>
        <taxon>Neoteleostei</taxon>
        <taxon>Acanthomorphata</taxon>
        <taxon>Gobiaria</taxon>
        <taxon>Gobiiformes</taxon>
        <taxon>Gobioidei</taxon>
        <taxon>Gobiidae</taxon>
        <taxon>Gobiinae</taxon>
        <taxon>Knipowitschia</taxon>
    </lineage>
</organism>